<dbReference type="InterPro" id="IPR057739">
    <property type="entry name" value="Glyco_hydro_29_N"/>
</dbReference>
<dbReference type="CDD" id="cd23451">
    <property type="entry name" value="beta-trefoil_Ricin_laminarinase"/>
    <property type="match status" value="1"/>
</dbReference>
<feature type="region of interest" description="Disordered" evidence="1">
    <location>
        <begin position="257"/>
        <end position="276"/>
    </location>
</feature>
<comment type="caution">
    <text evidence="4">The sequence shown here is derived from an EMBL/GenBank/DDBJ whole genome shotgun (WGS) entry which is preliminary data.</text>
</comment>
<accession>A0ABN1PJY8</accession>
<dbReference type="SMART" id="SM00458">
    <property type="entry name" value="RICIN"/>
    <property type="match status" value="1"/>
</dbReference>
<gene>
    <name evidence="4" type="ORF">GCM10009575_031080</name>
</gene>
<name>A0ABN1PJY8_9ACTN</name>
<keyword evidence="5" id="KW-1185">Reference proteome</keyword>
<dbReference type="Proteomes" id="UP001500418">
    <property type="component" value="Unassembled WGS sequence"/>
</dbReference>
<dbReference type="Pfam" id="PF00652">
    <property type="entry name" value="Ricin_B_lectin"/>
    <property type="match status" value="1"/>
</dbReference>
<evidence type="ECO:0000313" key="5">
    <source>
        <dbReference type="Proteomes" id="UP001500418"/>
    </source>
</evidence>
<keyword evidence="2" id="KW-0732">Signal</keyword>
<feature type="signal peptide" evidence="2">
    <location>
        <begin position="1"/>
        <end position="35"/>
    </location>
</feature>
<dbReference type="PROSITE" id="PS50231">
    <property type="entry name" value="RICIN_B_LECTIN"/>
    <property type="match status" value="1"/>
</dbReference>
<evidence type="ECO:0000259" key="3">
    <source>
        <dbReference type="SMART" id="SM00458"/>
    </source>
</evidence>
<evidence type="ECO:0000256" key="2">
    <source>
        <dbReference type="SAM" id="SignalP"/>
    </source>
</evidence>
<dbReference type="EMBL" id="BAAAID010000016">
    <property type="protein sequence ID" value="GAA0928915.1"/>
    <property type="molecule type" value="Genomic_DNA"/>
</dbReference>
<feature type="chain" id="PRO_5047517073" description="Ricin B lectin domain-containing protein" evidence="2">
    <location>
        <begin position="36"/>
        <end position="485"/>
    </location>
</feature>
<sequence>MHNSGSFLRKLIGLSLSAVVATVTAVVVAPTPAAAAGGSVTDWMHGGRFGVMEHYLAEGCPPGCDVSDYPNNMPTVEAWNDRVNHYDTEGVVQQLKSIGAGWLQIAVGQNTGFFSAPNSTYDALVPPTADHPSRLSKRDLIKELGAALHKEGIRLLVYTTDDAIQRDDYARKKLGGDSQEAGAPNATYQENWLKVMKTWSQQWGTDVDGYWVDGSYYQDLEPFYDQVAANLRSGNPNALVSFNGGATNGIGSVTTQSDFNAGETDVDDWSNRPTDGRWIDNRGTQMQLQYLAIAQGYWGKPPDTPMSFSAEELAGHTLSVNRVGGAVTWDVGYDRSNGHISDLAMAQLKKVGQTVGKLPTALVGVGSNRCVDVPGASTADGTDVQLYDCNGTAAQKWRFNPENGEVRALGKCLDVEQGNANDGTPVQLYSCNGTGAQRWTYDPTSKQLTAFGKCLDASGGATANGTKVIIATCHGRDNQQWRLGA</sequence>
<evidence type="ECO:0000256" key="1">
    <source>
        <dbReference type="SAM" id="MobiDB-lite"/>
    </source>
</evidence>
<feature type="domain" description="Ricin B lectin" evidence="3">
    <location>
        <begin position="359"/>
        <end position="484"/>
    </location>
</feature>
<evidence type="ECO:0000313" key="4">
    <source>
        <dbReference type="EMBL" id="GAA0928915.1"/>
    </source>
</evidence>
<proteinExistence type="predicted"/>
<dbReference type="InterPro" id="IPR000772">
    <property type="entry name" value="Ricin_B_lectin"/>
</dbReference>
<protein>
    <recommendedName>
        <fullName evidence="3">Ricin B lectin domain-containing protein</fullName>
    </recommendedName>
</protein>
<organism evidence="4 5">
    <name type="scientific">Streptomyces rhizosphaericus</name>
    <dbReference type="NCBI Taxonomy" id="114699"/>
    <lineage>
        <taxon>Bacteria</taxon>
        <taxon>Bacillati</taxon>
        <taxon>Actinomycetota</taxon>
        <taxon>Actinomycetes</taxon>
        <taxon>Kitasatosporales</taxon>
        <taxon>Streptomycetaceae</taxon>
        <taxon>Streptomyces</taxon>
        <taxon>Streptomyces violaceusniger group</taxon>
    </lineage>
</organism>
<reference evidence="4 5" key="1">
    <citation type="journal article" date="2019" name="Int. J. Syst. Evol. Microbiol.">
        <title>The Global Catalogue of Microorganisms (GCM) 10K type strain sequencing project: providing services to taxonomists for standard genome sequencing and annotation.</title>
        <authorList>
            <consortium name="The Broad Institute Genomics Platform"/>
            <consortium name="The Broad Institute Genome Sequencing Center for Infectious Disease"/>
            <person name="Wu L."/>
            <person name="Ma J."/>
        </authorList>
    </citation>
    <scope>NUCLEOTIDE SEQUENCE [LARGE SCALE GENOMIC DNA]</scope>
    <source>
        <strain evidence="4 5">JCM 11444</strain>
    </source>
</reference>
<dbReference type="Pfam" id="PF01120">
    <property type="entry name" value="Alpha_L_fucos"/>
    <property type="match status" value="1"/>
</dbReference>